<dbReference type="InterPro" id="IPR052707">
    <property type="entry name" value="OsmC_Ohr_Peroxiredoxin"/>
</dbReference>
<dbReference type="InterPro" id="IPR036102">
    <property type="entry name" value="OsmC/Ohrsf"/>
</dbReference>
<gene>
    <name evidence="1" type="ORF">E4M00_13620</name>
</gene>
<dbReference type="RefSeq" id="WP_135121063.1">
    <property type="nucleotide sequence ID" value="NZ_SPQZ01000005.1"/>
</dbReference>
<dbReference type="Pfam" id="PF02566">
    <property type="entry name" value="OsmC"/>
    <property type="match status" value="1"/>
</dbReference>
<organism evidence="1 2">
    <name type="scientific">Orlajensenia leifsoniae</name>
    <dbReference type="NCBI Taxonomy" id="2561933"/>
    <lineage>
        <taxon>Bacteria</taxon>
        <taxon>Bacillati</taxon>
        <taxon>Actinomycetota</taxon>
        <taxon>Actinomycetes</taxon>
        <taxon>Micrococcales</taxon>
        <taxon>Microbacteriaceae</taxon>
        <taxon>Orlajensenia</taxon>
    </lineage>
</organism>
<comment type="caution">
    <text evidence="1">The sequence shown here is derived from an EMBL/GenBank/DDBJ whole genome shotgun (WGS) entry which is preliminary data.</text>
</comment>
<dbReference type="EMBL" id="SPQZ01000005">
    <property type="protein sequence ID" value="TFV96362.1"/>
    <property type="molecule type" value="Genomic_DNA"/>
</dbReference>
<reference evidence="1 2" key="1">
    <citation type="journal article" date="2018" name="J. Microbiol.">
        <title>Leifsonia flava sp. nov., a novel actinobacterium isolated from the rhizosphere of Aquilegia viridiflora.</title>
        <authorList>
            <person name="Cai Y."/>
            <person name="Tao W.Z."/>
            <person name="Ma Y.J."/>
            <person name="Cheng J."/>
            <person name="Zhang M.Y."/>
            <person name="Zhang Y.X."/>
        </authorList>
    </citation>
    <scope>NUCLEOTIDE SEQUENCE [LARGE SCALE GENOMIC DNA]</scope>
    <source>
        <strain evidence="1 2">SYP-B2174</strain>
    </source>
</reference>
<evidence type="ECO:0000313" key="2">
    <source>
        <dbReference type="Proteomes" id="UP000298127"/>
    </source>
</evidence>
<dbReference type="AlphaFoldDB" id="A0A4Y9QXC0"/>
<dbReference type="Proteomes" id="UP000298127">
    <property type="component" value="Unassembled WGS sequence"/>
</dbReference>
<dbReference type="InterPro" id="IPR015946">
    <property type="entry name" value="KH_dom-like_a/b"/>
</dbReference>
<proteinExistence type="predicted"/>
<dbReference type="PANTHER" id="PTHR42830:SF2">
    <property type="entry name" value="OSMC_OHR FAMILY PROTEIN"/>
    <property type="match status" value="1"/>
</dbReference>
<accession>A0A4Y9QXC0</accession>
<dbReference type="PANTHER" id="PTHR42830">
    <property type="entry name" value="OSMOTICALLY INDUCIBLE FAMILY PROTEIN"/>
    <property type="match status" value="1"/>
</dbReference>
<dbReference type="SUPFAM" id="SSF82784">
    <property type="entry name" value="OsmC-like"/>
    <property type="match status" value="1"/>
</dbReference>
<dbReference type="InterPro" id="IPR003718">
    <property type="entry name" value="OsmC/Ohr_fam"/>
</dbReference>
<dbReference type="Gene3D" id="3.30.300.20">
    <property type="match status" value="1"/>
</dbReference>
<name>A0A4Y9QXC0_9MICO</name>
<sequence>MDFDHHYAVAVDWQGDRGTGTSGYREYGREHLVTASGKPAIDGSADPAFRGDPARWNPEEMLLAALAQCHMLSYLHVAVTHGVVVTGYSDAAVGTMRQTHDGGGHVTGVTLRPRVEVADASMIELASSLHHEASEKCFIAASVNFPVAHEPETRARS</sequence>
<evidence type="ECO:0000313" key="1">
    <source>
        <dbReference type="EMBL" id="TFV96362.1"/>
    </source>
</evidence>
<protein>
    <submittedName>
        <fullName evidence="1">OsmC family peroxiredoxin</fullName>
    </submittedName>
</protein>
<keyword evidence="2" id="KW-1185">Reference proteome</keyword>